<sequence>MEEQNQPLSSRISTVVPATPRDEENDTCHLSCTDMMMKLHYIKAIYFFTSEAAQGFLSAHELKKPMFPLLDLYTKISGRIRRSESGRPFIKCNDAGVRIVESHFDMTLKEWLRQNGFGVEGVVHDHVLGPDLGFSPLVFVKFTWFKCGGLCVGLSWSHILGDAFSAFNFIIMWSKALSGHVPPKSLHVPNSIKPSPSSNYTIYMKKVTVIEEQWLATSDTKVVTQSFYVTSKQLEHLVKATSNENNKVSCFEVLSALLWKYIANIRQGSETKVVTICTHGNGRRENEFPSNNSLVLSIVEANVEVEKSDIQDLVRLIGEKKIVGNYHLMEKLEEENGWKEDFVVYGANLTFVDLEQANIYGVKLNGQKPIVANCAFHGVGDKGVVLVLPTSQEDNEDESKRRMITVSLPEKELDQLKDKLEEEWGITSYMQLFDDDQKHN</sequence>
<evidence type="ECO:0000313" key="4">
    <source>
        <dbReference type="Proteomes" id="UP000188354"/>
    </source>
</evidence>
<dbReference type="Pfam" id="PF02458">
    <property type="entry name" value="Transferase"/>
    <property type="match status" value="1"/>
</dbReference>
<proteinExistence type="inferred from homology"/>
<dbReference type="AlphaFoldDB" id="A0A4P1R858"/>
<evidence type="ECO:0000256" key="1">
    <source>
        <dbReference type="ARBA" id="ARBA00009861"/>
    </source>
</evidence>
<dbReference type="Gramene" id="OIW04317">
    <property type="protein sequence ID" value="OIW04317"/>
    <property type="gene ID" value="TanjilG_32509"/>
</dbReference>
<comment type="similarity">
    <text evidence="1">Belongs to the plant acyltransferase family.</text>
</comment>
<accession>A0A4P1R858</accession>
<name>A0A4P1R858_LUPAN</name>
<organism evidence="3 4">
    <name type="scientific">Lupinus angustifolius</name>
    <name type="common">Narrow-leaved blue lupine</name>
    <dbReference type="NCBI Taxonomy" id="3871"/>
    <lineage>
        <taxon>Eukaryota</taxon>
        <taxon>Viridiplantae</taxon>
        <taxon>Streptophyta</taxon>
        <taxon>Embryophyta</taxon>
        <taxon>Tracheophyta</taxon>
        <taxon>Spermatophyta</taxon>
        <taxon>Magnoliopsida</taxon>
        <taxon>eudicotyledons</taxon>
        <taxon>Gunneridae</taxon>
        <taxon>Pentapetalae</taxon>
        <taxon>rosids</taxon>
        <taxon>fabids</taxon>
        <taxon>Fabales</taxon>
        <taxon>Fabaceae</taxon>
        <taxon>Papilionoideae</taxon>
        <taxon>50 kb inversion clade</taxon>
        <taxon>genistoids sensu lato</taxon>
        <taxon>core genistoids</taxon>
        <taxon>Genisteae</taxon>
        <taxon>Lupinus</taxon>
    </lineage>
</organism>
<feature type="compositionally biased region" description="Polar residues" evidence="2">
    <location>
        <begin position="1"/>
        <end position="13"/>
    </location>
</feature>
<dbReference type="GO" id="GO:0016747">
    <property type="term" value="F:acyltransferase activity, transferring groups other than amino-acyl groups"/>
    <property type="evidence" value="ECO:0007669"/>
    <property type="project" value="TreeGrafter"/>
</dbReference>
<dbReference type="Gene3D" id="3.30.559.10">
    <property type="entry name" value="Chloramphenicol acetyltransferase-like domain"/>
    <property type="match status" value="2"/>
</dbReference>
<dbReference type="Proteomes" id="UP000188354">
    <property type="component" value="Chromosome LG09"/>
</dbReference>
<evidence type="ECO:0000313" key="3">
    <source>
        <dbReference type="EMBL" id="OIW04317.1"/>
    </source>
</evidence>
<dbReference type="InterPro" id="IPR023213">
    <property type="entry name" value="CAT-like_dom_sf"/>
</dbReference>
<reference evidence="3 4" key="1">
    <citation type="journal article" date="2017" name="Plant Biotechnol. J.">
        <title>A comprehensive draft genome sequence for lupin (Lupinus angustifolius), an emerging health food: insights into plant-microbe interactions and legume evolution.</title>
        <authorList>
            <person name="Hane J.K."/>
            <person name="Ming Y."/>
            <person name="Kamphuis L.G."/>
            <person name="Nelson M.N."/>
            <person name="Garg G."/>
            <person name="Atkins C.A."/>
            <person name="Bayer P.E."/>
            <person name="Bravo A."/>
            <person name="Bringans S."/>
            <person name="Cannon S."/>
            <person name="Edwards D."/>
            <person name="Foley R."/>
            <person name="Gao L.L."/>
            <person name="Harrison M.J."/>
            <person name="Huang W."/>
            <person name="Hurgobin B."/>
            <person name="Li S."/>
            <person name="Liu C.W."/>
            <person name="McGrath A."/>
            <person name="Morahan G."/>
            <person name="Murray J."/>
            <person name="Weller J."/>
            <person name="Jian J."/>
            <person name="Singh K.B."/>
        </authorList>
    </citation>
    <scope>NUCLEOTIDE SEQUENCE [LARGE SCALE GENOMIC DNA]</scope>
    <source>
        <strain evidence="4">cv. Tanjil</strain>
        <tissue evidence="3">Whole plant</tissue>
    </source>
</reference>
<dbReference type="EMBL" id="CM007369">
    <property type="protein sequence ID" value="OIW04317.1"/>
    <property type="molecule type" value="Genomic_DNA"/>
</dbReference>
<dbReference type="PANTHER" id="PTHR31642:SF259">
    <property type="entry name" value="PROTEIN ECERIFERUM 2"/>
    <property type="match status" value="1"/>
</dbReference>
<dbReference type="STRING" id="3871.A0A4P1R858"/>
<gene>
    <name evidence="3" type="ORF">TanjilG_32509</name>
</gene>
<dbReference type="PANTHER" id="PTHR31642">
    <property type="entry name" value="TRICHOTHECENE 3-O-ACETYLTRANSFERASE"/>
    <property type="match status" value="1"/>
</dbReference>
<protein>
    <submittedName>
        <fullName evidence="3">Uncharacterized protein</fullName>
    </submittedName>
</protein>
<keyword evidence="4" id="KW-1185">Reference proteome</keyword>
<evidence type="ECO:0000256" key="2">
    <source>
        <dbReference type="SAM" id="MobiDB-lite"/>
    </source>
</evidence>
<feature type="region of interest" description="Disordered" evidence="2">
    <location>
        <begin position="1"/>
        <end position="23"/>
    </location>
</feature>
<dbReference type="InterPro" id="IPR050317">
    <property type="entry name" value="Plant_Fungal_Acyltransferase"/>
</dbReference>